<dbReference type="Proteomes" id="UP000589552">
    <property type="component" value="Unassembled WGS sequence"/>
</dbReference>
<dbReference type="GO" id="GO:0016052">
    <property type="term" value="P:carbohydrate catabolic process"/>
    <property type="evidence" value="ECO:0007669"/>
    <property type="project" value="TreeGrafter"/>
</dbReference>
<organism evidence="4 5">
    <name type="scientific">Corynebacterium xerosis</name>
    <dbReference type="NCBI Taxonomy" id="1725"/>
    <lineage>
        <taxon>Bacteria</taxon>
        <taxon>Bacillati</taxon>
        <taxon>Actinomycetota</taxon>
        <taxon>Actinomycetes</taxon>
        <taxon>Mycobacteriales</taxon>
        <taxon>Corynebacteriaceae</taxon>
        <taxon>Corynebacterium</taxon>
    </lineage>
</organism>
<evidence type="ECO:0000256" key="2">
    <source>
        <dbReference type="ARBA" id="ARBA00023270"/>
    </source>
</evidence>
<evidence type="ECO:0000256" key="1">
    <source>
        <dbReference type="ARBA" id="ARBA00022490"/>
    </source>
</evidence>
<dbReference type="InterPro" id="IPR013785">
    <property type="entry name" value="Aldolase_TIM"/>
</dbReference>
<dbReference type="GO" id="GO:0009264">
    <property type="term" value="P:deoxyribonucleotide catabolic process"/>
    <property type="evidence" value="ECO:0007669"/>
    <property type="project" value="InterPro"/>
</dbReference>
<dbReference type="RefSeq" id="WP_060925513.1">
    <property type="nucleotide sequence ID" value="NZ_DYUU01000202.1"/>
</dbReference>
<dbReference type="Gene3D" id="3.20.20.70">
    <property type="entry name" value="Aldolase class I"/>
    <property type="match status" value="1"/>
</dbReference>
<reference evidence="4 5" key="1">
    <citation type="submission" date="2020-04" db="EMBL/GenBank/DDBJ databases">
        <authorList>
            <person name="Hitch T.C.A."/>
            <person name="Wylensek D."/>
            <person name="Clavel T."/>
        </authorList>
    </citation>
    <scope>NUCLEOTIDE SEQUENCE [LARGE SCALE GENOMIC DNA]</scope>
    <source>
        <strain evidence="4 5">BL-383-APC-2I</strain>
    </source>
</reference>
<evidence type="ECO:0000313" key="5">
    <source>
        <dbReference type="Proteomes" id="UP000589552"/>
    </source>
</evidence>
<dbReference type="SMART" id="SM01133">
    <property type="entry name" value="DeoC"/>
    <property type="match status" value="1"/>
</dbReference>
<dbReference type="GO" id="GO:0004139">
    <property type="term" value="F:deoxyribose-phosphate aldolase activity"/>
    <property type="evidence" value="ECO:0007669"/>
    <property type="project" value="InterPro"/>
</dbReference>
<feature type="region of interest" description="Disordered" evidence="3">
    <location>
        <begin position="1"/>
        <end position="30"/>
    </location>
</feature>
<sequence length="266" mass="25258">MSQPLPPNSGPAAASEPSAPSAASRSAGAPVPASSVDAAILDPELTADEVRAAVAAAAEAGCAGVRLHPPMLDQLGPGGSAAAGLRVGVVCGFPTGRSHILVKAAEARLAAERGAHDVAVVLDRAAVAAGDANAVLSEVVALRGAVTAPTQLTVVVESALHASGRIDDDAFDAIIGAVAAGGADAIATATGWHPDGVGGPEQIRRIAAAAGAAAGPGAGAGSGSIGIIAVIDGGGPGPADDDASAARAAEAMAAGAHVVQLRRLPG</sequence>
<dbReference type="PANTHER" id="PTHR10889">
    <property type="entry name" value="DEOXYRIBOSE-PHOSPHATE ALDOLASE"/>
    <property type="match status" value="1"/>
</dbReference>
<keyword evidence="1" id="KW-0963">Cytoplasm</keyword>
<comment type="caution">
    <text evidence="4">The sequence shown here is derived from an EMBL/GenBank/DDBJ whole genome shotgun (WGS) entry which is preliminary data.</text>
</comment>
<dbReference type="GeneID" id="95321425"/>
<feature type="compositionally biased region" description="Low complexity" evidence="3">
    <location>
        <begin position="10"/>
        <end position="30"/>
    </location>
</feature>
<dbReference type="PANTHER" id="PTHR10889:SF1">
    <property type="entry name" value="DEOXYRIBOSE-PHOSPHATE ALDOLASE"/>
    <property type="match status" value="1"/>
</dbReference>
<dbReference type="GO" id="GO:0005737">
    <property type="term" value="C:cytoplasm"/>
    <property type="evidence" value="ECO:0007669"/>
    <property type="project" value="InterPro"/>
</dbReference>
<dbReference type="InterPro" id="IPR002915">
    <property type="entry name" value="DeoC/FbaB/LacD_aldolase"/>
</dbReference>
<accession>A0A7X9XSY5</accession>
<protein>
    <submittedName>
        <fullName evidence="4">2-deoxyribose-5-phosphate aldolase</fullName>
    </submittedName>
</protein>
<dbReference type="InterPro" id="IPR011343">
    <property type="entry name" value="DeoC"/>
</dbReference>
<evidence type="ECO:0000256" key="3">
    <source>
        <dbReference type="SAM" id="MobiDB-lite"/>
    </source>
</evidence>
<dbReference type="EMBL" id="JABAGA010000002">
    <property type="protein sequence ID" value="NMF09049.1"/>
    <property type="molecule type" value="Genomic_DNA"/>
</dbReference>
<dbReference type="SUPFAM" id="SSF51569">
    <property type="entry name" value="Aldolase"/>
    <property type="match status" value="1"/>
</dbReference>
<name>A0A7X9XSY5_9CORY</name>
<dbReference type="AlphaFoldDB" id="A0A7X9XSY5"/>
<proteinExistence type="predicted"/>
<gene>
    <name evidence="4" type="ORF">HF852_05465</name>
</gene>
<evidence type="ECO:0000313" key="4">
    <source>
        <dbReference type="EMBL" id="NMF09049.1"/>
    </source>
</evidence>
<keyword evidence="2" id="KW-0704">Schiff base</keyword>